<comment type="caution">
    <text evidence="4">The sequence shown here is derived from an EMBL/GenBank/DDBJ whole genome shotgun (WGS) entry which is preliminary data.</text>
</comment>
<dbReference type="SMART" id="SM00554">
    <property type="entry name" value="FAS1"/>
    <property type="match status" value="4"/>
</dbReference>
<keyword evidence="2" id="KW-0732">Signal</keyword>
<dbReference type="PROSITE" id="PS50213">
    <property type="entry name" value="FAS1"/>
    <property type="match status" value="3"/>
</dbReference>
<evidence type="ECO:0000313" key="5">
    <source>
        <dbReference type="Proteomes" id="UP000253551"/>
    </source>
</evidence>
<feature type="chain" id="PRO_5016696511" description="FAS1 domain-containing protein" evidence="2">
    <location>
        <begin position="17"/>
        <end position="705"/>
    </location>
</feature>
<keyword evidence="5" id="KW-1185">Reference proteome</keyword>
<organism evidence="4 5">
    <name type="scientific">Rhizopus stolonifer</name>
    <name type="common">Rhizopus nigricans</name>
    <dbReference type="NCBI Taxonomy" id="4846"/>
    <lineage>
        <taxon>Eukaryota</taxon>
        <taxon>Fungi</taxon>
        <taxon>Fungi incertae sedis</taxon>
        <taxon>Mucoromycota</taxon>
        <taxon>Mucoromycotina</taxon>
        <taxon>Mucoromycetes</taxon>
        <taxon>Mucorales</taxon>
        <taxon>Mucorineae</taxon>
        <taxon>Rhizopodaceae</taxon>
        <taxon>Rhizopus</taxon>
    </lineage>
</organism>
<dbReference type="InterPro" id="IPR000782">
    <property type="entry name" value="FAS1_domain"/>
</dbReference>
<keyword evidence="1" id="KW-1133">Transmembrane helix</keyword>
<dbReference type="SUPFAM" id="SSF82153">
    <property type="entry name" value="FAS1 domain"/>
    <property type="match status" value="5"/>
</dbReference>
<dbReference type="AlphaFoldDB" id="A0A367KPW1"/>
<name>A0A367KPW1_RHIST</name>
<dbReference type="Gene3D" id="2.30.180.10">
    <property type="entry name" value="FAS1 domain"/>
    <property type="match status" value="4"/>
</dbReference>
<gene>
    <name evidence="4" type="ORF">CU098_009943</name>
</gene>
<dbReference type="PANTHER" id="PTHR10900:SF77">
    <property type="entry name" value="FI19380P1"/>
    <property type="match status" value="1"/>
</dbReference>
<feature type="domain" description="FAS1" evidence="3">
    <location>
        <begin position="514"/>
        <end position="653"/>
    </location>
</feature>
<evidence type="ECO:0000256" key="1">
    <source>
        <dbReference type="SAM" id="Phobius"/>
    </source>
</evidence>
<evidence type="ECO:0000313" key="4">
    <source>
        <dbReference type="EMBL" id="RCI04275.1"/>
    </source>
</evidence>
<accession>A0A367KPW1</accession>
<dbReference type="InterPro" id="IPR036378">
    <property type="entry name" value="FAS1_dom_sf"/>
</dbReference>
<feature type="transmembrane region" description="Helical" evidence="1">
    <location>
        <begin position="665"/>
        <end position="691"/>
    </location>
</feature>
<reference evidence="4 5" key="1">
    <citation type="journal article" date="2018" name="G3 (Bethesda)">
        <title>Phylogenetic and Phylogenomic Definition of Rhizopus Species.</title>
        <authorList>
            <person name="Gryganskyi A.P."/>
            <person name="Golan J."/>
            <person name="Dolatabadi S."/>
            <person name="Mondo S."/>
            <person name="Robb S."/>
            <person name="Idnurm A."/>
            <person name="Muszewska A."/>
            <person name="Steczkiewicz K."/>
            <person name="Masonjones S."/>
            <person name="Liao H.L."/>
            <person name="Gajdeczka M.T."/>
            <person name="Anike F."/>
            <person name="Vuek A."/>
            <person name="Anishchenko I.M."/>
            <person name="Voigt K."/>
            <person name="de Hoog G.S."/>
            <person name="Smith M.E."/>
            <person name="Heitman J."/>
            <person name="Vilgalys R."/>
            <person name="Stajich J.E."/>
        </authorList>
    </citation>
    <scope>NUCLEOTIDE SEQUENCE [LARGE SCALE GENOMIC DNA]</scope>
    <source>
        <strain evidence="4 5">LSU 92-RS-03</strain>
    </source>
</reference>
<dbReference type="InterPro" id="IPR050904">
    <property type="entry name" value="Adhesion/Biosynth-related"/>
</dbReference>
<dbReference type="GO" id="GO:0005615">
    <property type="term" value="C:extracellular space"/>
    <property type="evidence" value="ECO:0007669"/>
    <property type="project" value="TreeGrafter"/>
</dbReference>
<evidence type="ECO:0000256" key="2">
    <source>
        <dbReference type="SAM" id="SignalP"/>
    </source>
</evidence>
<dbReference type="STRING" id="4846.A0A367KPW1"/>
<sequence>MKKRAVLLIFIQVVAAYNTIIDVLSKEERFSTLISHLQRQQLVPKLNRLTTGTLFAPDNDAFKKNKDTEITAQVLLYHLLDKNIPTDDFYHGQLKETMVLEPPKLLGDSIDKINPAIDVLMKTVEIDQLLREKSGFTVFVSAKKEPLSSYSQIESNYLTSTYGTSDLAVFLKYTIIDKIIYLDEFTSGKTTYKSITGDSLTITCTKKGEATVNNLAITASDILAGNGVIHQIDEVFMPDSISFTARKYLIGMNATHMNDLFDNHSLSHYIDDTKTNYTLIVPPSDTIPPETADPWLKYHVIQGLWPQDTLFDKELLLTEFNSPELGNSYQRIPIHTENDKSISFDRARTLGDPINIKNVMIYKVSEPLSLPEDLLEKIVSDLDLSTFIATLYVSQVVDEIKNATGITLFVPTNDAFKELGLLAQYLVHSSAKPHLQSVLKYHAATEVLYYQDLKDKVREVTTLANTTLRISQTGTSVLVGKPEDETGAEILKSNMLVSNGVVHKISKVQVPDTVHITNQDLLVGIECSTLISLLEKANMSDAVNRKDVVVLAPTQKAFAHVDLQQILADPYQLERIVKMHILPVSWQDDWADSDIKKTTEYSTLLSDADKLTIKQSRKGEWYIKVKGSDSEANMLGLGKTSSNGGVVTIDAVLIPVRRGIFGLPWIWSIVLILTMIVVTSGLLSVCGFFGYKVYSRRRLGYRPVS</sequence>
<feature type="domain" description="FAS1" evidence="3">
    <location>
        <begin position="371"/>
        <end position="509"/>
    </location>
</feature>
<dbReference type="PANTHER" id="PTHR10900">
    <property type="entry name" value="PERIOSTIN-RELATED"/>
    <property type="match status" value="1"/>
</dbReference>
<dbReference type="OrthoDB" id="14252at2759"/>
<dbReference type="EMBL" id="PJQM01000733">
    <property type="protein sequence ID" value="RCI04275.1"/>
    <property type="molecule type" value="Genomic_DNA"/>
</dbReference>
<keyword evidence="1" id="KW-0472">Membrane</keyword>
<protein>
    <recommendedName>
        <fullName evidence="3">FAS1 domain-containing protein</fullName>
    </recommendedName>
</protein>
<proteinExistence type="predicted"/>
<feature type="signal peptide" evidence="2">
    <location>
        <begin position="1"/>
        <end position="16"/>
    </location>
</feature>
<keyword evidence="1" id="KW-0812">Transmembrane</keyword>
<dbReference type="Proteomes" id="UP000253551">
    <property type="component" value="Unassembled WGS sequence"/>
</dbReference>
<evidence type="ECO:0000259" key="3">
    <source>
        <dbReference type="PROSITE" id="PS50213"/>
    </source>
</evidence>
<feature type="domain" description="FAS1" evidence="3">
    <location>
        <begin position="17"/>
        <end position="236"/>
    </location>
</feature>
<dbReference type="Pfam" id="PF02469">
    <property type="entry name" value="Fasciclin"/>
    <property type="match status" value="4"/>
</dbReference>